<feature type="compositionally biased region" description="Basic and acidic residues" evidence="1">
    <location>
        <begin position="1"/>
        <end position="24"/>
    </location>
</feature>
<evidence type="ECO:0000256" key="1">
    <source>
        <dbReference type="SAM" id="MobiDB-lite"/>
    </source>
</evidence>
<evidence type="ECO:0000313" key="3">
    <source>
        <dbReference type="Proteomes" id="UP000187209"/>
    </source>
</evidence>
<evidence type="ECO:0008006" key="4">
    <source>
        <dbReference type="Google" id="ProtNLM"/>
    </source>
</evidence>
<comment type="caution">
    <text evidence="2">The sequence shown here is derived from an EMBL/GenBank/DDBJ whole genome shotgun (WGS) entry which is preliminary data.</text>
</comment>
<feature type="region of interest" description="Disordered" evidence="1">
    <location>
        <begin position="1"/>
        <end position="69"/>
    </location>
</feature>
<dbReference type="Proteomes" id="UP000187209">
    <property type="component" value="Unassembled WGS sequence"/>
</dbReference>
<name>A0A1R2B807_9CILI</name>
<evidence type="ECO:0000313" key="2">
    <source>
        <dbReference type="EMBL" id="OMJ72891.1"/>
    </source>
</evidence>
<proteinExistence type="predicted"/>
<organism evidence="2 3">
    <name type="scientific">Stentor coeruleus</name>
    <dbReference type="NCBI Taxonomy" id="5963"/>
    <lineage>
        <taxon>Eukaryota</taxon>
        <taxon>Sar</taxon>
        <taxon>Alveolata</taxon>
        <taxon>Ciliophora</taxon>
        <taxon>Postciliodesmatophora</taxon>
        <taxon>Heterotrichea</taxon>
        <taxon>Heterotrichida</taxon>
        <taxon>Stentoridae</taxon>
        <taxon>Stentor</taxon>
    </lineage>
</organism>
<protein>
    <recommendedName>
        <fullName evidence="4">Hyaluronan/mRNA-binding protein domain-containing protein</fullName>
    </recommendedName>
</protein>
<dbReference type="EMBL" id="MPUH01000865">
    <property type="protein sequence ID" value="OMJ72891.1"/>
    <property type="molecule type" value="Genomic_DNA"/>
</dbReference>
<gene>
    <name evidence="2" type="ORF">SteCoe_28555</name>
</gene>
<keyword evidence="3" id="KW-1185">Reference proteome</keyword>
<dbReference type="AlphaFoldDB" id="A0A1R2B807"/>
<accession>A0A1R2B807</accession>
<dbReference type="OrthoDB" id="1899413at2759"/>
<reference evidence="2 3" key="1">
    <citation type="submission" date="2016-11" db="EMBL/GenBank/DDBJ databases">
        <title>The macronuclear genome of Stentor coeruleus: a giant cell with tiny introns.</title>
        <authorList>
            <person name="Slabodnick M."/>
            <person name="Ruby J.G."/>
            <person name="Reiff S.B."/>
            <person name="Swart E.C."/>
            <person name="Gosai S."/>
            <person name="Prabakaran S."/>
            <person name="Witkowska E."/>
            <person name="Larue G.E."/>
            <person name="Fisher S."/>
            <person name="Freeman R.M."/>
            <person name="Gunawardena J."/>
            <person name="Chu W."/>
            <person name="Stover N.A."/>
            <person name="Gregory B.D."/>
            <person name="Nowacki M."/>
            <person name="Derisi J."/>
            <person name="Roy S.W."/>
            <person name="Marshall W.F."/>
            <person name="Sood P."/>
        </authorList>
    </citation>
    <scope>NUCLEOTIDE SEQUENCE [LARGE SCALE GENOMIC DNA]</scope>
    <source>
        <strain evidence="2">WM001</strain>
    </source>
</reference>
<sequence>MEKEDHKRSAEGPKSKDERLDRHSASGTDPNPKKGGHGGWGVAGEDYTEVTLDPNDPNYDAEEAKKATH</sequence>